<evidence type="ECO:0000313" key="1">
    <source>
        <dbReference type="EMBL" id="KAJ9052287.1"/>
    </source>
</evidence>
<dbReference type="EMBL" id="QTSX02006714">
    <property type="protein sequence ID" value="KAJ9052287.1"/>
    <property type="molecule type" value="Genomic_DNA"/>
</dbReference>
<name>A0ACC2RQG5_9FUNG</name>
<proteinExistence type="predicted"/>
<comment type="caution">
    <text evidence="1">The sequence shown here is derived from an EMBL/GenBank/DDBJ whole genome shotgun (WGS) entry which is preliminary data.</text>
</comment>
<accession>A0ACC2RQG5</accession>
<organism evidence="1 2">
    <name type="scientific">Entomophthora muscae</name>
    <dbReference type="NCBI Taxonomy" id="34485"/>
    <lineage>
        <taxon>Eukaryota</taxon>
        <taxon>Fungi</taxon>
        <taxon>Fungi incertae sedis</taxon>
        <taxon>Zoopagomycota</taxon>
        <taxon>Entomophthoromycotina</taxon>
        <taxon>Entomophthoromycetes</taxon>
        <taxon>Entomophthorales</taxon>
        <taxon>Entomophthoraceae</taxon>
        <taxon>Entomophthora</taxon>
    </lineage>
</organism>
<protein>
    <submittedName>
        <fullName evidence="1">Uncharacterized protein</fullName>
    </submittedName>
</protein>
<reference evidence="1" key="1">
    <citation type="submission" date="2022-04" db="EMBL/GenBank/DDBJ databases">
        <title>Genome of the entomopathogenic fungus Entomophthora muscae.</title>
        <authorList>
            <person name="Elya C."/>
            <person name="Lovett B.R."/>
            <person name="Lee E."/>
            <person name="Macias A.M."/>
            <person name="Hajek A.E."/>
            <person name="De Bivort B.L."/>
            <person name="Kasson M.T."/>
            <person name="De Fine Licht H.H."/>
            <person name="Stajich J.E."/>
        </authorList>
    </citation>
    <scope>NUCLEOTIDE SEQUENCE</scope>
    <source>
        <strain evidence="1">Berkeley</strain>
    </source>
</reference>
<sequence>MGHSTVSSSVVKSAEYINATSQHVSINPSGVKHAVKTLQEARKSGTPFNFDDWHSHPLNPSLDADPEYILSWIMVVDALNFSFWSDLEVGLDASSHDAVDYLCDNKYGVYYREALYQGYWALPALVNRALDAGVPLLDFSRASVMSDSELTAIFFSGHSSVESYPPLVELRVKVIKETALTMVDKFGGSMKNLISQAKNSATTFVEIVTSNFPSFNDTSKFMGKDVVLHKRAQILVADIWACFKGQSFGLFNDIDQVTMFADYRVPQALVYLGVLEYSQELLSKLKSSDPHLASGDPMEVEIRGNSIWAVELICQQLKAPPSDNPSAADQSLTAYSSAQWNAILIDFYLWEFAKFNSDALSHIPIHRTRSCFY</sequence>
<dbReference type="Proteomes" id="UP001165960">
    <property type="component" value="Unassembled WGS sequence"/>
</dbReference>
<evidence type="ECO:0000313" key="2">
    <source>
        <dbReference type="Proteomes" id="UP001165960"/>
    </source>
</evidence>
<keyword evidence="2" id="KW-1185">Reference proteome</keyword>
<gene>
    <name evidence="1" type="ORF">DSO57_1035759</name>
</gene>